<organism evidence="2 3">
    <name type="scientific">Amycolatopsis rubida</name>
    <dbReference type="NCBI Taxonomy" id="112413"/>
    <lineage>
        <taxon>Bacteria</taxon>
        <taxon>Bacillati</taxon>
        <taxon>Actinomycetota</taxon>
        <taxon>Actinomycetes</taxon>
        <taxon>Pseudonocardiales</taxon>
        <taxon>Pseudonocardiaceae</taxon>
        <taxon>Amycolatopsis</taxon>
    </lineage>
</organism>
<accession>A0A1I5DX53</accession>
<dbReference type="Proteomes" id="UP000199137">
    <property type="component" value="Unassembled WGS sequence"/>
</dbReference>
<feature type="chain" id="PRO_5011595735" description="DUF4232 domain-containing protein" evidence="1">
    <location>
        <begin position="31"/>
        <end position="169"/>
    </location>
</feature>
<evidence type="ECO:0008006" key="4">
    <source>
        <dbReference type="Google" id="ProtNLM"/>
    </source>
</evidence>
<name>A0A1I5DX53_9PSEU</name>
<evidence type="ECO:0000256" key="1">
    <source>
        <dbReference type="SAM" id="SignalP"/>
    </source>
</evidence>
<dbReference type="AlphaFoldDB" id="A0A1I5DX53"/>
<evidence type="ECO:0000313" key="2">
    <source>
        <dbReference type="EMBL" id="SFO03783.1"/>
    </source>
</evidence>
<keyword evidence="1" id="KW-0732">Signal</keyword>
<dbReference type="OrthoDB" id="5185278at2"/>
<reference evidence="2 3" key="1">
    <citation type="submission" date="2016-10" db="EMBL/GenBank/DDBJ databases">
        <authorList>
            <person name="de Groot N.N."/>
        </authorList>
    </citation>
    <scope>NUCLEOTIDE SEQUENCE [LARGE SCALE GENOMIC DNA]</scope>
    <source>
        <strain evidence="2 3">DSM 44637</strain>
    </source>
</reference>
<dbReference type="PROSITE" id="PS51318">
    <property type="entry name" value="TAT"/>
    <property type="match status" value="1"/>
</dbReference>
<dbReference type="InterPro" id="IPR006311">
    <property type="entry name" value="TAT_signal"/>
</dbReference>
<dbReference type="STRING" id="112413.SAMN05421854_101392"/>
<evidence type="ECO:0000313" key="3">
    <source>
        <dbReference type="Proteomes" id="UP000199137"/>
    </source>
</evidence>
<dbReference type="RefSeq" id="WP_093571991.1">
    <property type="nucleotide sequence ID" value="NZ_FOWC01000001.1"/>
</dbReference>
<sequence length="169" mass="17253">MTTLRRTLAAAAVFAVAGGTAALTATSANASPAETPFCTDADVTVTATPASDHASGHHADVLHYSAATPNTHCTLSGAPYNTVFYDNANAPLGVPTTSDSSEGAPDVLIDATHTASSYVIIPTTTEPGPNSVKALEMHLPSDASRTPIGVYWPGNDLTTSAHFSVITQD</sequence>
<protein>
    <recommendedName>
        <fullName evidence="4">DUF4232 domain-containing protein</fullName>
    </recommendedName>
</protein>
<gene>
    <name evidence="2" type="ORF">SAMN05421854_101392</name>
</gene>
<dbReference type="EMBL" id="FOWC01000001">
    <property type="protein sequence ID" value="SFO03783.1"/>
    <property type="molecule type" value="Genomic_DNA"/>
</dbReference>
<proteinExistence type="predicted"/>
<feature type="signal peptide" evidence="1">
    <location>
        <begin position="1"/>
        <end position="30"/>
    </location>
</feature>